<gene>
    <name evidence="2" type="ORF">PGLA2088_LOCUS44353</name>
</gene>
<evidence type="ECO:0000256" key="1">
    <source>
        <dbReference type="SAM" id="Phobius"/>
    </source>
</evidence>
<accession>A0A813LEV3</accession>
<dbReference type="EMBL" id="CAJNNW010035168">
    <property type="protein sequence ID" value="CAE8726062.1"/>
    <property type="molecule type" value="Genomic_DNA"/>
</dbReference>
<name>A0A813LEV3_POLGL</name>
<evidence type="ECO:0000313" key="2">
    <source>
        <dbReference type="EMBL" id="CAE8726062.1"/>
    </source>
</evidence>
<keyword evidence="1" id="KW-0472">Membrane</keyword>
<protein>
    <submittedName>
        <fullName evidence="2">Uncharacterized protein</fullName>
    </submittedName>
</protein>
<feature type="non-terminal residue" evidence="2">
    <location>
        <position position="1"/>
    </location>
</feature>
<organism evidence="2 3">
    <name type="scientific">Polarella glacialis</name>
    <name type="common">Dinoflagellate</name>
    <dbReference type="NCBI Taxonomy" id="89957"/>
    <lineage>
        <taxon>Eukaryota</taxon>
        <taxon>Sar</taxon>
        <taxon>Alveolata</taxon>
        <taxon>Dinophyceae</taxon>
        <taxon>Suessiales</taxon>
        <taxon>Suessiaceae</taxon>
        <taxon>Polarella</taxon>
    </lineage>
</organism>
<feature type="transmembrane region" description="Helical" evidence="1">
    <location>
        <begin position="113"/>
        <end position="133"/>
    </location>
</feature>
<reference evidence="2" key="1">
    <citation type="submission" date="2021-02" db="EMBL/GenBank/DDBJ databases">
        <authorList>
            <person name="Dougan E. K."/>
            <person name="Rhodes N."/>
            <person name="Thang M."/>
            <person name="Chan C."/>
        </authorList>
    </citation>
    <scope>NUCLEOTIDE SEQUENCE</scope>
</reference>
<keyword evidence="1" id="KW-1133">Transmembrane helix</keyword>
<comment type="caution">
    <text evidence="2">The sequence shown here is derived from an EMBL/GenBank/DDBJ whole genome shotgun (WGS) entry which is preliminary data.</text>
</comment>
<dbReference type="Proteomes" id="UP000626109">
    <property type="component" value="Unassembled WGS sequence"/>
</dbReference>
<keyword evidence="1" id="KW-0812">Transmembrane</keyword>
<evidence type="ECO:0000313" key="3">
    <source>
        <dbReference type="Proteomes" id="UP000626109"/>
    </source>
</evidence>
<dbReference type="AlphaFoldDB" id="A0A813LEV3"/>
<proteinExistence type="predicted"/>
<sequence>MASSSEKRRYFISGVMIGSKHKLVEVEKDLHNQVKAFAESKGISLDDLNLKDSLVAAALDEIVAIIPSCHVIISNLPEASMGSAVELWEAKRSGLLIFTVSPMTSNWTIRVQALVVHSAPSRLLLLLLLFVVIV</sequence>